<dbReference type="OrthoDB" id="190098at2759"/>
<dbReference type="KEGG" id="cvr:CHLNCDRAFT_139643"/>
<name>E1ZUI2_CHLVA</name>
<dbReference type="Gene3D" id="1.10.357.50">
    <property type="match status" value="1"/>
</dbReference>
<dbReference type="InterPro" id="IPR010326">
    <property type="entry name" value="EXOC3/Sec6"/>
</dbReference>
<protein>
    <recommendedName>
        <fullName evidence="3">Exocyst subunit Exo70 family protein</fullName>
    </recommendedName>
</protein>
<dbReference type="eggNOG" id="KOG2286">
    <property type="taxonomic scope" value="Eukaryota"/>
</dbReference>
<dbReference type="RefSeq" id="XP_005842645.1">
    <property type="nucleotide sequence ID" value="XM_005842588.1"/>
</dbReference>
<organism evidence="2">
    <name type="scientific">Chlorella variabilis</name>
    <name type="common">Green alga</name>
    <dbReference type="NCBI Taxonomy" id="554065"/>
    <lineage>
        <taxon>Eukaryota</taxon>
        <taxon>Viridiplantae</taxon>
        <taxon>Chlorophyta</taxon>
        <taxon>core chlorophytes</taxon>
        <taxon>Trebouxiophyceae</taxon>
        <taxon>Chlorellales</taxon>
        <taxon>Chlorellaceae</taxon>
        <taxon>Chlorella clade</taxon>
        <taxon>Chlorella</taxon>
    </lineage>
</organism>
<dbReference type="PANTHER" id="PTHR21292">
    <property type="entry name" value="EXOCYST COMPLEX COMPONENT SEC6-RELATED"/>
    <property type="match status" value="1"/>
</dbReference>
<dbReference type="InParanoid" id="E1ZUI2"/>
<dbReference type="STRING" id="554065.E1ZUI2"/>
<dbReference type="GO" id="GO:0051601">
    <property type="term" value="P:exocyst localization"/>
    <property type="evidence" value="ECO:0007669"/>
    <property type="project" value="TreeGrafter"/>
</dbReference>
<dbReference type="Proteomes" id="UP000008141">
    <property type="component" value="Unassembled WGS sequence"/>
</dbReference>
<gene>
    <name evidence="1" type="ORF">CHLNCDRAFT_139643</name>
</gene>
<reference evidence="1 2" key="1">
    <citation type="journal article" date="2010" name="Plant Cell">
        <title>The Chlorella variabilis NC64A genome reveals adaptation to photosymbiosis, coevolution with viruses, and cryptic sex.</title>
        <authorList>
            <person name="Blanc G."/>
            <person name="Duncan G."/>
            <person name="Agarkova I."/>
            <person name="Borodovsky M."/>
            <person name="Gurnon J."/>
            <person name="Kuo A."/>
            <person name="Lindquist E."/>
            <person name="Lucas S."/>
            <person name="Pangilinan J."/>
            <person name="Polle J."/>
            <person name="Salamov A."/>
            <person name="Terry A."/>
            <person name="Yamada T."/>
            <person name="Dunigan D.D."/>
            <person name="Grigoriev I.V."/>
            <person name="Claverie J.M."/>
            <person name="Van Etten J.L."/>
        </authorList>
    </citation>
    <scope>NUCLEOTIDE SEQUENCE [LARGE SCALE GENOMIC DNA]</scope>
    <source>
        <strain evidence="1 2">NC64A</strain>
    </source>
</reference>
<dbReference type="AlphaFoldDB" id="E1ZUI2"/>
<proteinExistence type="predicted"/>
<evidence type="ECO:0000313" key="2">
    <source>
        <dbReference type="Proteomes" id="UP000008141"/>
    </source>
</evidence>
<dbReference type="Pfam" id="PF06046">
    <property type="entry name" value="Sec6"/>
    <property type="match status" value="1"/>
</dbReference>
<dbReference type="EMBL" id="GL434031">
    <property type="protein sequence ID" value="EFN50513.1"/>
    <property type="molecule type" value="Genomic_DNA"/>
</dbReference>
<sequence>MLTRAHQALVLMREHFEEITALCAECQSLIDCHDKIAVLSEVHYNLRKTLQDVENIAALPVEAAEAEEMLRDNANLLHVYEMLASLEGTSMKAQQALESGTNVRGTAGKFEERLWSIIRNFCKSLRRTPACCQLIAAGENTDKGVTEILAEANDWVDQLAPIYDHVAPCFPPNYRIFGVICAEHHRQLSSMIDFIGLCAENLANADILNASCRGGMGRVMQWIAGYQEALGEFGVEEEDVAFPLSPRSGVSLLIGKYVDRTVATLSSWLNNIVEGDFKFEPKASAEGRMWTPGAVDFFRILNEQVAVVAEVNQGDMLLRVGQVRVQDWGRTEDSGLTAARLGRAESPT</sequence>
<keyword evidence="2" id="KW-1185">Reference proteome</keyword>
<dbReference type="PANTHER" id="PTHR21292:SF1">
    <property type="entry name" value="EXOCYST COMPLEX COMPONENT 3"/>
    <property type="match status" value="1"/>
</dbReference>
<dbReference type="GeneID" id="17349946"/>
<evidence type="ECO:0008006" key="3">
    <source>
        <dbReference type="Google" id="ProtNLM"/>
    </source>
</evidence>
<dbReference type="GO" id="GO:0000145">
    <property type="term" value="C:exocyst"/>
    <property type="evidence" value="ECO:0007669"/>
    <property type="project" value="InterPro"/>
</dbReference>
<dbReference type="GO" id="GO:0006887">
    <property type="term" value="P:exocytosis"/>
    <property type="evidence" value="ECO:0007669"/>
    <property type="project" value="InterPro"/>
</dbReference>
<dbReference type="FunCoup" id="E1ZUI2">
    <property type="interactions" value="1680"/>
</dbReference>
<accession>E1ZUI2</accession>
<dbReference type="GO" id="GO:0000149">
    <property type="term" value="F:SNARE binding"/>
    <property type="evidence" value="ECO:0007669"/>
    <property type="project" value="TreeGrafter"/>
</dbReference>
<evidence type="ECO:0000313" key="1">
    <source>
        <dbReference type="EMBL" id="EFN50513.1"/>
    </source>
</evidence>